<feature type="coiled-coil region" evidence="1">
    <location>
        <begin position="73"/>
        <end position="100"/>
    </location>
</feature>
<dbReference type="AlphaFoldDB" id="B3S7J6"/>
<dbReference type="OrthoDB" id="6260144at2759"/>
<evidence type="ECO:0000313" key="4">
    <source>
        <dbReference type="Proteomes" id="UP000009022"/>
    </source>
</evidence>
<dbReference type="InParanoid" id="B3S7J6"/>
<dbReference type="eggNOG" id="ENOG502T134">
    <property type="taxonomic scope" value="Eukaryota"/>
</dbReference>
<reference evidence="3 4" key="1">
    <citation type="journal article" date="2008" name="Nature">
        <title>The Trichoplax genome and the nature of placozoans.</title>
        <authorList>
            <person name="Srivastava M."/>
            <person name="Begovic E."/>
            <person name="Chapman J."/>
            <person name="Putnam N.H."/>
            <person name="Hellsten U."/>
            <person name="Kawashima T."/>
            <person name="Kuo A."/>
            <person name="Mitros T."/>
            <person name="Salamov A."/>
            <person name="Carpenter M.L."/>
            <person name="Signorovitch A.Y."/>
            <person name="Moreno M.A."/>
            <person name="Kamm K."/>
            <person name="Grimwood J."/>
            <person name="Schmutz J."/>
            <person name="Shapiro H."/>
            <person name="Grigoriev I.V."/>
            <person name="Buss L.W."/>
            <person name="Schierwater B."/>
            <person name="Dellaporta S.L."/>
            <person name="Rokhsar D.S."/>
        </authorList>
    </citation>
    <scope>NUCLEOTIDE SEQUENCE [LARGE SCALE GENOMIC DNA]</scope>
    <source>
        <strain evidence="3 4">Grell-BS-1999</strain>
    </source>
</reference>
<dbReference type="GeneID" id="6757482"/>
<feature type="region of interest" description="Disordered" evidence="2">
    <location>
        <begin position="163"/>
        <end position="186"/>
    </location>
</feature>
<gene>
    <name evidence="3" type="ORF">TRIADDRAFT_60189</name>
</gene>
<keyword evidence="4" id="KW-1185">Reference proteome</keyword>
<dbReference type="HOGENOM" id="CLU_748697_0_0_1"/>
<name>B3S7J6_TRIAD</name>
<proteinExistence type="predicted"/>
<feature type="compositionally biased region" description="Basic and acidic residues" evidence="2">
    <location>
        <begin position="249"/>
        <end position="261"/>
    </location>
</feature>
<dbReference type="RefSeq" id="XP_002116176.1">
    <property type="nucleotide sequence ID" value="XM_002116140.1"/>
</dbReference>
<feature type="region of interest" description="Disordered" evidence="2">
    <location>
        <begin position="240"/>
        <end position="261"/>
    </location>
</feature>
<keyword evidence="1" id="KW-0175">Coiled coil</keyword>
<evidence type="ECO:0000313" key="3">
    <source>
        <dbReference type="EMBL" id="EDV21209.1"/>
    </source>
</evidence>
<accession>B3S7J6</accession>
<dbReference type="SMART" id="SM00015">
    <property type="entry name" value="IQ"/>
    <property type="match status" value="2"/>
</dbReference>
<evidence type="ECO:0000256" key="1">
    <source>
        <dbReference type="SAM" id="Coils"/>
    </source>
</evidence>
<dbReference type="InterPro" id="IPR000048">
    <property type="entry name" value="IQ_motif_EF-hand-BS"/>
</dbReference>
<dbReference type="Proteomes" id="UP000009022">
    <property type="component" value="Unassembled WGS sequence"/>
</dbReference>
<dbReference type="PROSITE" id="PS50096">
    <property type="entry name" value="IQ"/>
    <property type="match status" value="2"/>
</dbReference>
<evidence type="ECO:0000256" key="2">
    <source>
        <dbReference type="SAM" id="MobiDB-lite"/>
    </source>
</evidence>
<feature type="compositionally biased region" description="Basic and acidic residues" evidence="2">
    <location>
        <begin position="172"/>
        <end position="183"/>
    </location>
</feature>
<dbReference type="PhylomeDB" id="B3S7J6"/>
<dbReference type="CTD" id="6757482"/>
<dbReference type="EMBL" id="DS985254">
    <property type="protein sequence ID" value="EDV21209.1"/>
    <property type="molecule type" value="Genomic_DNA"/>
</dbReference>
<dbReference type="Gene3D" id="1.20.5.190">
    <property type="match status" value="1"/>
</dbReference>
<dbReference type="CDD" id="cd23767">
    <property type="entry name" value="IQCD"/>
    <property type="match status" value="1"/>
</dbReference>
<sequence>MENKYHQTREDLSTSLGYTEEVRNSLTISKPNLELIRHDRQERVNKIMKAKLSLEASAAIKIQSYFRGMLARREYLKRLIQKMEEEAEKMERKRMAQVEEGEMLIENIYSQGNKFAILIISYRLRAEFEDNKAVRRNKKRLYETQVTRIQRAWRGFKRRQSQASLADEEVNQEEKPIEDDKNENSNMPSKIAELVAEDVSDYSVTTNIEEQVFNGGQPKSEMDVIAILLSEIINKAIDNETESQTESHTISRDHHSKINEHKAVFDDDKLDISSDEKIQLNATPLPNDSNLSNKDIQSEAGLNIESIQKSFGDGYKPLLNYSNDDLSEKKVKLENLIQDTSKSLILLLVEQDELKSANVALTTHVEELTR</sequence>
<dbReference type="Pfam" id="PF00612">
    <property type="entry name" value="IQ"/>
    <property type="match status" value="2"/>
</dbReference>
<protein>
    <submittedName>
        <fullName evidence="3">Uncharacterized protein</fullName>
    </submittedName>
</protein>
<dbReference type="KEGG" id="tad:TRIADDRAFT_60189"/>
<organism evidence="3 4">
    <name type="scientific">Trichoplax adhaerens</name>
    <name type="common">Trichoplax reptans</name>
    <dbReference type="NCBI Taxonomy" id="10228"/>
    <lineage>
        <taxon>Eukaryota</taxon>
        <taxon>Metazoa</taxon>
        <taxon>Placozoa</taxon>
        <taxon>Uniplacotomia</taxon>
        <taxon>Trichoplacea</taxon>
        <taxon>Trichoplacidae</taxon>
        <taxon>Trichoplax</taxon>
    </lineage>
</organism>